<evidence type="ECO:0000313" key="2">
    <source>
        <dbReference type="EMBL" id="KRG46802.1"/>
    </source>
</evidence>
<dbReference type="AlphaFoldDB" id="A0A0R0AWI4"/>
<proteinExistence type="predicted"/>
<organism evidence="2 3">
    <name type="scientific">Stenotrophomonas panacihumi</name>
    <dbReference type="NCBI Taxonomy" id="676599"/>
    <lineage>
        <taxon>Bacteria</taxon>
        <taxon>Pseudomonadati</taxon>
        <taxon>Pseudomonadota</taxon>
        <taxon>Gammaproteobacteria</taxon>
        <taxon>Lysobacterales</taxon>
        <taxon>Lysobacteraceae</taxon>
        <taxon>Stenotrophomonas</taxon>
    </lineage>
</organism>
<reference evidence="2 3" key="1">
    <citation type="submission" date="2015-10" db="EMBL/GenBank/DDBJ databases">
        <title>Genome sequencing and analysis of members of genus Stenotrophomonas.</title>
        <authorList>
            <person name="Patil P.P."/>
            <person name="Midha S."/>
            <person name="Patil P.B."/>
        </authorList>
    </citation>
    <scope>NUCLEOTIDE SEQUENCE [LARGE SCALE GENOMIC DNA]</scope>
    <source>
        <strain evidence="2 3">JCM 16536</strain>
    </source>
</reference>
<evidence type="ECO:0000313" key="3">
    <source>
        <dbReference type="Proteomes" id="UP000051802"/>
    </source>
</evidence>
<dbReference type="RefSeq" id="WP_057644171.1">
    <property type="nucleotide sequence ID" value="NZ_LLXU01000051.1"/>
</dbReference>
<accession>A0A0R0AWI4</accession>
<name>A0A0R0AWI4_9GAMM</name>
<feature type="chain" id="PRO_5006391466" description="Salt-induced outer membrane protein" evidence="1">
    <location>
        <begin position="22"/>
        <end position="269"/>
    </location>
</feature>
<gene>
    <name evidence="2" type="ORF">ARC20_04480</name>
</gene>
<dbReference type="OrthoDB" id="5292716at2"/>
<evidence type="ECO:0008006" key="4">
    <source>
        <dbReference type="Google" id="ProtNLM"/>
    </source>
</evidence>
<dbReference type="EMBL" id="LLXU01000051">
    <property type="protein sequence ID" value="KRG46802.1"/>
    <property type="molecule type" value="Genomic_DNA"/>
</dbReference>
<dbReference type="InterPro" id="IPR007433">
    <property type="entry name" value="DUF481"/>
</dbReference>
<feature type="signal peptide" evidence="1">
    <location>
        <begin position="1"/>
        <end position="21"/>
    </location>
</feature>
<keyword evidence="3" id="KW-1185">Reference proteome</keyword>
<dbReference type="Pfam" id="PF04338">
    <property type="entry name" value="DUF481"/>
    <property type="match status" value="1"/>
</dbReference>
<comment type="caution">
    <text evidence="2">The sequence shown here is derived from an EMBL/GenBank/DDBJ whole genome shotgun (WGS) entry which is preliminary data.</text>
</comment>
<evidence type="ECO:0000256" key="1">
    <source>
        <dbReference type="SAM" id="SignalP"/>
    </source>
</evidence>
<sequence length="269" mass="29388">MSRRVLLTASVLLSCSSAAFAQTVTPAVSNGPTDPALAVIPSPWSGSSGELGFASAHGNSSTESFNGRLKGRYTDGDWIHSLDLFGMRSSAEYTNTADDGTTTRERQTTAERYTAAAGSALQLGEHRQLTATGRYETDDFATYDRLATFGIGYGTRLLDWQNFYLDAQIGPGVRRAHDAVEDREETGLIGRGLFDLKYTITPTTDLVNTLLIESGSYNTYAQNDFGVQVAMNQRFALKAAWQMRHNSDVSDDSKKTDTLTTVNLVYTFK</sequence>
<protein>
    <recommendedName>
        <fullName evidence="4">Salt-induced outer membrane protein</fullName>
    </recommendedName>
</protein>
<dbReference type="PROSITE" id="PS51257">
    <property type="entry name" value="PROKAR_LIPOPROTEIN"/>
    <property type="match status" value="1"/>
</dbReference>
<dbReference type="STRING" id="676599.ARC20_04480"/>
<dbReference type="Proteomes" id="UP000051802">
    <property type="component" value="Unassembled WGS sequence"/>
</dbReference>
<keyword evidence="1" id="KW-0732">Signal</keyword>